<proteinExistence type="predicted"/>
<evidence type="ECO:0000256" key="1">
    <source>
        <dbReference type="PROSITE-ProRule" id="PRU00339"/>
    </source>
</evidence>
<dbReference type="PANTHER" id="PTHR19959">
    <property type="entry name" value="KINESIN LIGHT CHAIN"/>
    <property type="match status" value="1"/>
</dbReference>
<feature type="domain" description="CHAT" evidence="2">
    <location>
        <begin position="1156"/>
        <end position="1434"/>
    </location>
</feature>
<accession>A0A8H2XHW2</accession>
<dbReference type="Pfam" id="PF12770">
    <property type="entry name" value="CHAT"/>
    <property type="match status" value="1"/>
</dbReference>
<dbReference type="InterPro" id="IPR011990">
    <property type="entry name" value="TPR-like_helical_dom_sf"/>
</dbReference>
<dbReference type="EMBL" id="CAJMXA010000247">
    <property type="protein sequence ID" value="CAE6422728.1"/>
    <property type="molecule type" value="Genomic_DNA"/>
</dbReference>
<protein>
    <recommendedName>
        <fullName evidence="2">CHAT domain-containing protein</fullName>
    </recommendedName>
</protein>
<evidence type="ECO:0000259" key="2">
    <source>
        <dbReference type="Pfam" id="PF12770"/>
    </source>
</evidence>
<dbReference type="Gene3D" id="1.25.40.10">
    <property type="entry name" value="Tetratricopeptide repeat domain"/>
    <property type="match status" value="4"/>
</dbReference>
<reference evidence="3" key="1">
    <citation type="submission" date="2021-01" db="EMBL/GenBank/DDBJ databases">
        <authorList>
            <person name="Kaushik A."/>
        </authorList>
    </citation>
    <scope>NUCLEOTIDE SEQUENCE</scope>
    <source>
        <strain evidence="3">AG6-10EEA</strain>
    </source>
</reference>
<dbReference type="Proteomes" id="UP000663853">
    <property type="component" value="Unassembled WGS sequence"/>
</dbReference>
<organism evidence="3 4">
    <name type="scientific">Rhizoctonia solani</name>
    <dbReference type="NCBI Taxonomy" id="456999"/>
    <lineage>
        <taxon>Eukaryota</taxon>
        <taxon>Fungi</taxon>
        <taxon>Dikarya</taxon>
        <taxon>Basidiomycota</taxon>
        <taxon>Agaricomycotina</taxon>
        <taxon>Agaricomycetes</taxon>
        <taxon>Cantharellales</taxon>
        <taxon>Ceratobasidiaceae</taxon>
        <taxon>Rhizoctonia</taxon>
    </lineage>
</organism>
<name>A0A8H2XHW2_9AGAM</name>
<sequence>MSKVKASEEVGVDSSSNNRIAQNQSLYAAAQPWSQHLLEGVTKIRDAISSSKQMHTEEPFLNLLDIIRQLEQQISAESDIDTPNQPVLVVLDEIVSCSRLLLDRQPAAKRATQSERQAGSHLPELSDILSMLMAKLGDLYLVRFTRLRCLGDVNMALEYSIKALPLMDESHAYLPCLLKNIGTSYRFRFMTLSHTGDIDQAIHYHDWAVTTATKEIGTLLGCLIELGNSYEFRFKFTGHLGDLNRAIQYLSQAVTAASGNHTYPPITLNTLGVLHLKRYEQLNQLDDVDTAIKWLSRLVALFDESCSHSDWPVATWFTNLGDSYHRRFHHLEHLDDLDKSIVHLTHAISLISEGHEQFLVSLDELRDAYQCRFAATNFTQRNDLDQAIQHAARLVKLTAEGNPEFVTRRVNLGQLHRYRFGLFGQLDDIENAIQHLDQALSHTPEGHGSFIAWTEDLGNAYRRRFERLKGPDDIDKAIEYLTHAVALTPADDVHLSTRLSGLCRVYHQRFHFSAQPDDIDMVIKHKSQVITLMPQNHEGLPVELASLGEVYFCRYTHYKSLDDAEKAIQYLTPEVDITPELHARMPWWLSHLGLAHLYWAERTGDLDNLHKAIEYLTQVVGFSQDDHPEFPDWLGNLASSHLQQFQRLGKLEDIDRAIQFELKAMTFRSEVHPRFPQHLTNLGTAYERRFKLLNQLDDINKSIEYLNLSVTHSTQNPEVRAAALFQLGDSYHRRFEYRGQIDDINTAIQYQIQALELTPYSDENRPERLGQLGNSYDCRFNHLEQVDDLDKAIDNKLQAVMLTQDGDVLLPNLLATLGESYHTRFHHSENMNDADQAIQYLNRAVALTPDNHPRLPDILYYIACPHRMRWERLNDSSSLASSLGALRKASKCSQGRPLVRFKAACRWAELVSSQDREDELQAYQIAMELLPQVVWLGTSIDQRYLDIDRIGNIAVRAAAAAINAERCMLALEWLEQGRSIVWNQTLQLRTPMDNLAAAHPALADELGKVTRDLHSTSTQGTHMISLLDKKSSLEQTMQEHHRLAEQFEVIVSRVRQLAGFEDFLRHKRASELLRAAQNGFIVMINVHTSRCDALVLSPTEAEILHIPLTRTSSIKIAELHDQIERSLSQSNLRERHVVVPERTAADEFEFESVLASLWLDIVKPVLEALGLASIQEGNDWPHVTWCTTGSLSFLPLHAAGYFDRPQKAVFDYVVSSYTPTLTALLSTSTESLPQHSSIVAIGQEATPGQSPLPGTATELAYIANHATTAFFHKSITNEDATSVTVLDAMTRHDWVHLACHAHQNTLDPTHSGFFLHDGILSLATITRKAFKNKGLAFLSACQTATGDKKLVDEAVHLASGMLMAGYPSVIATMWSIVDADAPLIADKVYGTLLSNGQMNIRQTANALHAAVRELRIITGARSFARWIPYVHIGN</sequence>
<dbReference type="SUPFAM" id="SSF81901">
    <property type="entry name" value="HCP-like"/>
    <property type="match status" value="2"/>
</dbReference>
<feature type="repeat" description="TPR" evidence="1">
    <location>
        <begin position="818"/>
        <end position="851"/>
    </location>
</feature>
<gene>
    <name evidence="3" type="ORF">RDB_LOCUS14474</name>
</gene>
<dbReference type="PANTHER" id="PTHR19959:SF119">
    <property type="entry name" value="FUNGAL LIPASE-LIKE DOMAIN-CONTAINING PROTEIN"/>
    <property type="match status" value="1"/>
</dbReference>
<dbReference type="InterPro" id="IPR024983">
    <property type="entry name" value="CHAT_dom"/>
</dbReference>
<comment type="caution">
    <text evidence="3">The sequence shown here is derived from an EMBL/GenBank/DDBJ whole genome shotgun (WGS) entry which is preliminary data.</text>
</comment>
<dbReference type="PROSITE" id="PS50005">
    <property type="entry name" value="TPR"/>
    <property type="match status" value="1"/>
</dbReference>
<keyword evidence="1" id="KW-0802">TPR repeat</keyword>
<dbReference type="InterPro" id="IPR019734">
    <property type="entry name" value="TPR_rpt"/>
</dbReference>
<evidence type="ECO:0000313" key="4">
    <source>
        <dbReference type="Proteomes" id="UP000663853"/>
    </source>
</evidence>
<evidence type="ECO:0000313" key="3">
    <source>
        <dbReference type="EMBL" id="CAE6422728.1"/>
    </source>
</evidence>